<sequence length="140" mass="15326">MEEREVPYQVTQGGPGERLPVAVGTGVWALLFVLGLIIRPELESTGREWWVWTALSGVVLGGVGYTYLLIRRPKPKPGEIIPPRTHTGDVDDVTRNSGEPTGLPKIRRKAPTMDAGRQVPRAIPEPQSAGENRSQAQPKI</sequence>
<feature type="transmembrane region" description="Helical" evidence="2">
    <location>
        <begin position="50"/>
        <end position="70"/>
    </location>
</feature>
<dbReference type="AlphaFoldDB" id="A0A9X1SUM1"/>
<dbReference type="Pfam" id="PF10745">
    <property type="entry name" value="DUF2530"/>
    <property type="match status" value="1"/>
</dbReference>
<proteinExistence type="predicted"/>
<keyword evidence="2" id="KW-0472">Membrane</keyword>
<organism evidence="3 4">
    <name type="scientific">Kineosporia babensis</name>
    <dbReference type="NCBI Taxonomy" id="499548"/>
    <lineage>
        <taxon>Bacteria</taxon>
        <taxon>Bacillati</taxon>
        <taxon>Actinomycetota</taxon>
        <taxon>Actinomycetes</taxon>
        <taxon>Kineosporiales</taxon>
        <taxon>Kineosporiaceae</taxon>
        <taxon>Kineosporia</taxon>
    </lineage>
</organism>
<dbReference type="Proteomes" id="UP001138997">
    <property type="component" value="Unassembled WGS sequence"/>
</dbReference>
<evidence type="ECO:0000313" key="4">
    <source>
        <dbReference type="Proteomes" id="UP001138997"/>
    </source>
</evidence>
<feature type="transmembrane region" description="Helical" evidence="2">
    <location>
        <begin position="21"/>
        <end position="38"/>
    </location>
</feature>
<accession>A0A9X1SUM1</accession>
<keyword evidence="4" id="KW-1185">Reference proteome</keyword>
<comment type="caution">
    <text evidence="3">The sequence shown here is derived from an EMBL/GenBank/DDBJ whole genome shotgun (WGS) entry which is preliminary data.</text>
</comment>
<feature type="region of interest" description="Disordered" evidence="1">
    <location>
        <begin position="76"/>
        <end position="140"/>
    </location>
</feature>
<evidence type="ECO:0000256" key="1">
    <source>
        <dbReference type="SAM" id="MobiDB-lite"/>
    </source>
</evidence>
<name>A0A9X1SUM1_9ACTN</name>
<feature type="compositionally biased region" description="Polar residues" evidence="1">
    <location>
        <begin position="129"/>
        <end position="140"/>
    </location>
</feature>
<dbReference type="EMBL" id="JAJOMB010000008">
    <property type="protein sequence ID" value="MCD5312581.1"/>
    <property type="molecule type" value="Genomic_DNA"/>
</dbReference>
<evidence type="ECO:0000313" key="3">
    <source>
        <dbReference type="EMBL" id="MCD5312581.1"/>
    </source>
</evidence>
<protein>
    <submittedName>
        <fullName evidence="3">DUF2530 domain-containing protein</fullName>
    </submittedName>
</protein>
<keyword evidence="2" id="KW-0812">Transmembrane</keyword>
<gene>
    <name evidence="3" type="ORF">LR394_16860</name>
</gene>
<dbReference type="RefSeq" id="WP_231442944.1">
    <property type="nucleotide sequence ID" value="NZ_JAJOMB010000008.1"/>
</dbReference>
<dbReference type="InterPro" id="IPR019681">
    <property type="entry name" value="DUF2530"/>
</dbReference>
<reference evidence="3" key="1">
    <citation type="submission" date="2021-11" db="EMBL/GenBank/DDBJ databases">
        <title>Streptomyces corallinus and Kineosporia corallina sp. nov., two new coral-derived marine actinobacteria.</title>
        <authorList>
            <person name="Buangrab K."/>
            <person name="Sutthacheep M."/>
            <person name="Yeemin T."/>
            <person name="Harunari E."/>
            <person name="Igarashi Y."/>
            <person name="Sripreechasak P."/>
            <person name="Kanchanasin P."/>
            <person name="Tanasupawat S."/>
            <person name="Phongsopitanun W."/>
        </authorList>
    </citation>
    <scope>NUCLEOTIDE SEQUENCE</scope>
    <source>
        <strain evidence="3">JCM 31032</strain>
    </source>
</reference>
<evidence type="ECO:0000256" key="2">
    <source>
        <dbReference type="SAM" id="Phobius"/>
    </source>
</evidence>
<keyword evidence="2" id="KW-1133">Transmembrane helix</keyword>